<organism evidence="1 2">
    <name type="scientific">Cedratvirus kamchatka</name>
    <dbReference type="NCBI Taxonomy" id="2716914"/>
    <lineage>
        <taxon>Viruses</taxon>
        <taxon>Pithoviruses</taxon>
        <taxon>Orthocedratvirinae</taxon>
        <taxon>Alphacedratvirus</taxon>
        <taxon>Alphacedratvirus rossiense</taxon>
    </lineage>
</organism>
<keyword evidence="2" id="KW-1185">Reference proteome</keyword>
<reference evidence="1" key="1">
    <citation type="submission" date="2019-12" db="EMBL/GenBank/DDBJ databases">
        <title>The DNA Methylation Landscape of Giant Viruses.</title>
        <authorList>
            <person name="Jeudy S."/>
            <person name="Rigou S."/>
            <person name="Alempic J.-M."/>
            <person name="Claverie J.-M."/>
            <person name="Abergel C."/>
            <person name="Legendre M."/>
        </authorList>
    </citation>
    <scope>NUCLEOTIDE SEQUENCE</scope>
    <source>
        <strain evidence="1">P4</strain>
    </source>
</reference>
<dbReference type="Proteomes" id="UP001224087">
    <property type="component" value="Segment"/>
</dbReference>
<protein>
    <submittedName>
        <fullName evidence="1">Uncharacterized protein</fullName>
    </submittedName>
</protein>
<gene>
    <name evidence="1" type="primary">ck9</name>
</gene>
<dbReference type="EMBL" id="MN873693">
    <property type="protein sequence ID" value="QIN54134.1"/>
    <property type="molecule type" value="Genomic_DNA"/>
</dbReference>
<evidence type="ECO:0000313" key="2">
    <source>
        <dbReference type="Proteomes" id="UP001224087"/>
    </source>
</evidence>
<accession>A0A6G8MY30</accession>
<evidence type="ECO:0000313" key="1">
    <source>
        <dbReference type="EMBL" id="QIN54134.1"/>
    </source>
</evidence>
<sequence>MGIYYNTIFYPNGKNNNDQGIQVAHTNRIIEHADRKRGYILKEELLLYYGTKITIGMIGPNSCLVEYMWTTLDPQDMTESESCCLPVR</sequence>
<name>A0A6G8MY30_9VIRU</name>
<proteinExistence type="predicted"/>